<organism evidence="7 8">
    <name type="scientific">Levilinea saccharolytica</name>
    <dbReference type="NCBI Taxonomy" id="229921"/>
    <lineage>
        <taxon>Bacteria</taxon>
        <taxon>Bacillati</taxon>
        <taxon>Chloroflexota</taxon>
        <taxon>Anaerolineae</taxon>
        <taxon>Anaerolineales</taxon>
        <taxon>Anaerolineaceae</taxon>
        <taxon>Levilinea</taxon>
    </lineage>
</organism>
<sequence length="562" mass="59225">MMDRKKQLPFLLLMMFAIVFTSIGAVDLGRTPPPPPTVKVQLLAFNDFHGALEPPSGSAGRVLTASGNVDAGGVEYLATHVKMHAAENPNTVLLGGGDLIGASPLISALFHEESTIEAMNLMGMDFSSVGNHEFDKGYMELLRLQNGGQHPDGDADGDPYLGADFQYLSSNIFIDSTGKRLFPAYKVLNFNGVRVGLIASTYEATPTIVTPAGVAGLRFEPEIAQINAAAKILKRMKVKTIVVLIHNGGAVPSTTLYNDCTGLSGDILPILDGTDPEIDVFITGHTHGAYNCNINGRIVTGAMSNGRILTDIDLTISRKTGNVVQAQAANHIVTRTVAKDAEMTALVTKYKNLTAPIANQVVGSITANITRTAGANGESPLGDVIADAQLADTTAEGAVIAFMNPGGIRADLTYAGSAAGEGDGNVTYGEAFTVQPFYNYLTTIDLKGSDIKAVLEQQFDNPSAGQMRVLQISNGFTYTWSASAAKGSKVSDMALNGVPIDLDATYRVTCNNFLASGGDNFTAFTAGTNLVYGRFDIDAFVDYLADNSPVAPPAANRITAVP</sequence>
<dbReference type="GO" id="GO:0000166">
    <property type="term" value="F:nucleotide binding"/>
    <property type="evidence" value="ECO:0007669"/>
    <property type="project" value="UniProtKB-KW"/>
</dbReference>
<dbReference type="GO" id="GO:0030288">
    <property type="term" value="C:outer membrane-bounded periplasmic space"/>
    <property type="evidence" value="ECO:0007669"/>
    <property type="project" value="TreeGrafter"/>
</dbReference>
<evidence type="ECO:0000256" key="1">
    <source>
        <dbReference type="ARBA" id="ARBA00004613"/>
    </source>
</evidence>
<comment type="similarity">
    <text evidence="4">Belongs to the 5'-nucleotidase family.</text>
</comment>
<dbReference type="PRINTS" id="PR01607">
    <property type="entry name" value="APYRASEFAMLY"/>
</dbReference>
<evidence type="ECO:0000313" key="7">
    <source>
        <dbReference type="EMBL" id="KPL78486.1"/>
    </source>
</evidence>
<dbReference type="OrthoDB" id="9801679at2"/>
<dbReference type="Proteomes" id="UP000050501">
    <property type="component" value="Unassembled WGS sequence"/>
</dbReference>
<dbReference type="InterPro" id="IPR004843">
    <property type="entry name" value="Calcineurin-like_PHP"/>
</dbReference>
<dbReference type="GO" id="GO:0009166">
    <property type="term" value="P:nucleotide catabolic process"/>
    <property type="evidence" value="ECO:0007669"/>
    <property type="project" value="InterPro"/>
</dbReference>
<keyword evidence="4" id="KW-0547">Nucleotide-binding</keyword>
<dbReference type="STRING" id="229921.ADN01_14920"/>
<dbReference type="SUPFAM" id="SSF55816">
    <property type="entry name" value="5'-nucleotidase (syn. UDP-sugar hydrolase), C-terminal domain"/>
    <property type="match status" value="1"/>
</dbReference>
<keyword evidence="2" id="KW-0964">Secreted</keyword>
<accession>A0A0P6XE46</accession>
<dbReference type="InterPro" id="IPR008334">
    <property type="entry name" value="5'-Nucleotdase_C"/>
</dbReference>
<proteinExistence type="inferred from homology"/>
<name>A0A0P6XE46_9CHLR</name>
<evidence type="ECO:0000256" key="2">
    <source>
        <dbReference type="ARBA" id="ARBA00022525"/>
    </source>
</evidence>
<dbReference type="SUPFAM" id="SSF56300">
    <property type="entry name" value="Metallo-dependent phosphatases"/>
    <property type="match status" value="1"/>
</dbReference>
<keyword evidence="3" id="KW-0732">Signal</keyword>
<dbReference type="Pfam" id="PF02872">
    <property type="entry name" value="5_nucleotid_C"/>
    <property type="match status" value="1"/>
</dbReference>
<dbReference type="InterPro" id="IPR029052">
    <property type="entry name" value="Metallo-depent_PP-like"/>
</dbReference>
<keyword evidence="8" id="KW-1185">Reference proteome</keyword>
<evidence type="ECO:0000259" key="5">
    <source>
        <dbReference type="Pfam" id="PF00149"/>
    </source>
</evidence>
<gene>
    <name evidence="7" type="ORF">ADN01_14920</name>
</gene>
<dbReference type="GO" id="GO:0005576">
    <property type="term" value="C:extracellular region"/>
    <property type="evidence" value="ECO:0007669"/>
    <property type="project" value="UniProtKB-SubCell"/>
</dbReference>
<evidence type="ECO:0000256" key="4">
    <source>
        <dbReference type="RuleBase" id="RU362119"/>
    </source>
</evidence>
<dbReference type="GO" id="GO:0008768">
    <property type="term" value="F:UDP-sugar diphosphatase activity"/>
    <property type="evidence" value="ECO:0007669"/>
    <property type="project" value="TreeGrafter"/>
</dbReference>
<dbReference type="Gene3D" id="3.60.21.10">
    <property type="match status" value="1"/>
</dbReference>
<dbReference type="Pfam" id="PF00149">
    <property type="entry name" value="Metallophos"/>
    <property type="match status" value="1"/>
</dbReference>
<comment type="caution">
    <text evidence="7">The sequence shown here is derived from an EMBL/GenBank/DDBJ whole genome shotgun (WGS) entry which is preliminary data.</text>
</comment>
<dbReference type="GO" id="GO:0008253">
    <property type="term" value="F:5'-nucleotidase activity"/>
    <property type="evidence" value="ECO:0007669"/>
    <property type="project" value="TreeGrafter"/>
</dbReference>
<reference evidence="7 8" key="1">
    <citation type="submission" date="2015-07" db="EMBL/GenBank/DDBJ databases">
        <title>Genome sequence of Levilinea saccharolytica DSM 16555.</title>
        <authorList>
            <person name="Hemp J."/>
            <person name="Ward L.M."/>
            <person name="Pace L.A."/>
            <person name="Fischer W.W."/>
        </authorList>
    </citation>
    <scope>NUCLEOTIDE SEQUENCE [LARGE SCALE GENOMIC DNA]</scope>
    <source>
        <strain evidence="7 8">KIBI-1</strain>
    </source>
</reference>
<evidence type="ECO:0000259" key="6">
    <source>
        <dbReference type="Pfam" id="PF02872"/>
    </source>
</evidence>
<dbReference type="FunFam" id="3.90.780.10:FF:000004">
    <property type="entry name" value="UDP-sugar hydrolase, putative"/>
    <property type="match status" value="1"/>
</dbReference>
<dbReference type="AlphaFoldDB" id="A0A0P6XE46"/>
<dbReference type="PANTHER" id="PTHR11575:SF24">
    <property type="entry name" value="5'-NUCLEOTIDASE"/>
    <property type="match status" value="1"/>
</dbReference>
<dbReference type="PANTHER" id="PTHR11575">
    <property type="entry name" value="5'-NUCLEOTIDASE-RELATED"/>
    <property type="match status" value="1"/>
</dbReference>
<evidence type="ECO:0000313" key="8">
    <source>
        <dbReference type="Proteomes" id="UP000050501"/>
    </source>
</evidence>
<evidence type="ECO:0000256" key="3">
    <source>
        <dbReference type="ARBA" id="ARBA00022729"/>
    </source>
</evidence>
<feature type="domain" description="Calcineurin-like phosphoesterase" evidence="5">
    <location>
        <begin position="42"/>
        <end position="288"/>
    </location>
</feature>
<dbReference type="PATRIC" id="fig|229921.5.peg.986"/>
<dbReference type="RefSeq" id="WP_075071246.1">
    <property type="nucleotide sequence ID" value="NZ_LGCM01000055.1"/>
</dbReference>
<keyword evidence="4" id="KW-0378">Hydrolase</keyword>
<dbReference type="EMBL" id="LGCM01000055">
    <property type="protein sequence ID" value="KPL78486.1"/>
    <property type="molecule type" value="Genomic_DNA"/>
</dbReference>
<dbReference type="InterPro" id="IPR006179">
    <property type="entry name" value="5_nucleotidase/apyrase"/>
</dbReference>
<dbReference type="Gene3D" id="3.90.780.10">
    <property type="entry name" value="5'-Nucleotidase, C-terminal domain"/>
    <property type="match status" value="1"/>
</dbReference>
<comment type="subcellular location">
    <subcellularLocation>
        <location evidence="1">Secreted</location>
    </subcellularLocation>
</comment>
<dbReference type="InterPro" id="IPR036907">
    <property type="entry name" value="5'-Nucleotdase_C_sf"/>
</dbReference>
<protein>
    <submittedName>
        <fullName evidence="7">5'-nucleotidase</fullName>
    </submittedName>
</protein>
<feature type="domain" description="5'-Nucleotidase C-terminal" evidence="6">
    <location>
        <begin position="361"/>
        <end position="525"/>
    </location>
</feature>